<dbReference type="PANTHER" id="PTHR33112">
    <property type="entry name" value="DOMAIN PROTEIN, PUTATIVE-RELATED"/>
    <property type="match status" value="1"/>
</dbReference>
<organism evidence="2 3">
    <name type="scientific">Apiospora hydei</name>
    <dbReference type="NCBI Taxonomy" id="1337664"/>
    <lineage>
        <taxon>Eukaryota</taxon>
        <taxon>Fungi</taxon>
        <taxon>Dikarya</taxon>
        <taxon>Ascomycota</taxon>
        <taxon>Pezizomycotina</taxon>
        <taxon>Sordariomycetes</taxon>
        <taxon>Xylariomycetidae</taxon>
        <taxon>Amphisphaeriales</taxon>
        <taxon>Apiosporaceae</taxon>
        <taxon>Apiospora</taxon>
    </lineage>
</organism>
<accession>A0ABR1XA15</accession>
<feature type="domain" description="Heterokaryon incompatibility" evidence="1">
    <location>
        <begin position="244"/>
        <end position="404"/>
    </location>
</feature>
<keyword evidence="3" id="KW-1185">Reference proteome</keyword>
<evidence type="ECO:0000313" key="2">
    <source>
        <dbReference type="EMBL" id="KAK8093480.1"/>
    </source>
</evidence>
<dbReference type="GeneID" id="92037540"/>
<proteinExistence type="predicted"/>
<evidence type="ECO:0000259" key="1">
    <source>
        <dbReference type="Pfam" id="PF06985"/>
    </source>
</evidence>
<evidence type="ECO:0000313" key="3">
    <source>
        <dbReference type="Proteomes" id="UP001433268"/>
    </source>
</evidence>
<reference evidence="2 3" key="1">
    <citation type="submission" date="2023-01" db="EMBL/GenBank/DDBJ databases">
        <title>Analysis of 21 Apiospora genomes using comparative genomics revels a genus with tremendous synthesis potential of carbohydrate active enzymes and secondary metabolites.</title>
        <authorList>
            <person name="Sorensen T."/>
        </authorList>
    </citation>
    <scope>NUCLEOTIDE SEQUENCE [LARGE SCALE GENOMIC DNA]</scope>
    <source>
        <strain evidence="2 3">CBS 114990</strain>
    </source>
</reference>
<gene>
    <name evidence="2" type="ORF">PG997_000165</name>
</gene>
<comment type="caution">
    <text evidence="2">The sequence shown here is derived from an EMBL/GenBank/DDBJ whole genome shotgun (WGS) entry which is preliminary data.</text>
</comment>
<sequence length="641" mass="71243">MGTSLCEKCKCLELDDASLGGFDWASSTDGRSFLALDEEDGARNIPLDYHFEDWLPEFPRLAASGREGYGFRKLLRQSLLQSGVAKKISGAARVVLSMAYVWKTLDVDGYRVNSHGYPDRGLVALVVQVDFMSEDIAASQQQPLLVSKISFDVDAEPGPCHSWLRLETLPRRDVLDAANVAMMRQSIDSQKPSIPPRGSPTDESIFPARLIDLGNGENLSRCRLVLAYAEEHGSGSPSPQESGYAALSYCWGNAAEAACQFKTEPHSLTKRLSGFDVTDTTAVLQDAVKVCRALGIRYLWVDAVCIVQGDKDDWERESQKMSSIYHNAAATICPISSNSCLEGFLLRTSHSVRVPFRSKVKSEIQGEFALRYTNTEFSYMDVGDPAAEDFAECKWKTRGWCFQEFHSSRLLIVFGPRKIQIITTEGVVVEGAGENDRQLSGLGNPVIPTLDECVRAGRTSTSSLPVLSGLATLFKRALPLDTCLAGLWERDVHRQLFWNTSGTSHGSLDNLVSSLGQGGDGRYIAPSWSWMRKKDLISFGYDKFNMDEYADYRSEYSYLRSSITSDGLDPTGKLRDASLFICSPFLPIPYTSMTDRKSPRWRFMDENMGYVAECELDWVDEKDRDEAGCRKGKPTRTGAPK</sequence>
<dbReference type="Pfam" id="PF06985">
    <property type="entry name" value="HET"/>
    <property type="match status" value="1"/>
</dbReference>
<dbReference type="Proteomes" id="UP001433268">
    <property type="component" value="Unassembled WGS sequence"/>
</dbReference>
<protein>
    <recommendedName>
        <fullName evidence="1">Heterokaryon incompatibility domain-containing protein</fullName>
    </recommendedName>
</protein>
<dbReference type="InterPro" id="IPR010730">
    <property type="entry name" value="HET"/>
</dbReference>
<dbReference type="RefSeq" id="XP_066674253.1">
    <property type="nucleotide sequence ID" value="XM_066804480.1"/>
</dbReference>
<dbReference type="EMBL" id="JAQQWN010000002">
    <property type="protein sequence ID" value="KAK8093480.1"/>
    <property type="molecule type" value="Genomic_DNA"/>
</dbReference>
<dbReference type="PANTHER" id="PTHR33112:SF16">
    <property type="entry name" value="HETEROKARYON INCOMPATIBILITY DOMAIN-CONTAINING PROTEIN"/>
    <property type="match status" value="1"/>
</dbReference>
<name>A0ABR1XA15_9PEZI</name>